<organism evidence="1">
    <name type="scientific">Arundo donax</name>
    <name type="common">Giant reed</name>
    <name type="synonym">Donax arundinaceus</name>
    <dbReference type="NCBI Taxonomy" id="35708"/>
    <lineage>
        <taxon>Eukaryota</taxon>
        <taxon>Viridiplantae</taxon>
        <taxon>Streptophyta</taxon>
        <taxon>Embryophyta</taxon>
        <taxon>Tracheophyta</taxon>
        <taxon>Spermatophyta</taxon>
        <taxon>Magnoliopsida</taxon>
        <taxon>Liliopsida</taxon>
        <taxon>Poales</taxon>
        <taxon>Poaceae</taxon>
        <taxon>PACMAD clade</taxon>
        <taxon>Arundinoideae</taxon>
        <taxon>Arundineae</taxon>
        <taxon>Arundo</taxon>
    </lineage>
</organism>
<dbReference type="EMBL" id="GBRH01164845">
    <property type="protein sequence ID" value="JAE33051.1"/>
    <property type="molecule type" value="Transcribed_RNA"/>
</dbReference>
<name>A0A0A9HDY6_ARUDO</name>
<evidence type="ECO:0000313" key="1">
    <source>
        <dbReference type="EMBL" id="JAE33051.1"/>
    </source>
</evidence>
<protein>
    <submittedName>
        <fullName evidence="1">Uncharacterized protein</fullName>
    </submittedName>
</protein>
<proteinExistence type="predicted"/>
<dbReference type="AlphaFoldDB" id="A0A0A9HDY6"/>
<accession>A0A0A9HDY6</accession>
<reference evidence="1" key="2">
    <citation type="journal article" date="2015" name="Data Brief">
        <title>Shoot transcriptome of the giant reed, Arundo donax.</title>
        <authorList>
            <person name="Barrero R.A."/>
            <person name="Guerrero F.D."/>
            <person name="Moolhuijzen P."/>
            <person name="Goolsby J.A."/>
            <person name="Tidwell J."/>
            <person name="Bellgard S.E."/>
            <person name="Bellgard M.I."/>
        </authorList>
    </citation>
    <scope>NUCLEOTIDE SEQUENCE</scope>
    <source>
        <tissue evidence="1">Shoot tissue taken approximately 20 cm above the soil surface</tissue>
    </source>
</reference>
<reference evidence="1" key="1">
    <citation type="submission" date="2014-09" db="EMBL/GenBank/DDBJ databases">
        <authorList>
            <person name="Magalhaes I.L.F."/>
            <person name="Oliveira U."/>
            <person name="Santos F.R."/>
            <person name="Vidigal T.H.D.A."/>
            <person name="Brescovit A.D."/>
            <person name="Santos A.J."/>
        </authorList>
    </citation>
    <scope>NUCLEOTIDE SEQUENCE</scope>
    <source>
        <tissue evidence="1">Shoot tissue taken approximately 20 cm above the soil surface</tissue>
    </source>
</reference>
<sequence>MYKQYLDLLFFVSTMILNHFHNDWGCTEFETNIKPL</sequence>